<dbReference type="EnsemblMetazoa" id="CLYHEMT026370.1">
    <property type="protein sequence ID" value="CLYHEMP026370.1"/>
    <property type="gene ID" value="CLYHEMG026370"/>
</dbReference>
<evidence type="ECO:0000313" key="5">
    <source>
        <dbReference type="Proteomes" id="UP000594262"/>
    </source>
</evidence>
<accession>A0A7M5XQB1</accession>
<dbReference type="PANTHER" id="PTHR13479:SF40">
    <property type="entry name" value="SMALL RIBOSOMAL SUBUNIT PROTEIN BS18M"/>
    <property type="match status" value="1"/>
</dbReference>
<keyword evidence="3" id="KW-0687">Ribonucleoprotein</keyword>
<comment type="similarity">
    <text evidence="1">Belongs to the bacterial ribosomal protein bS18 family.</text>
</comment>
<name>A0A7M5XQB1_9CNID</name>
<evidence type="ECO:0000256" key="3">
    <source>
        <dbReference type="ARBA" id="ARBA00023274"/>
    </source>
</evidence>
<evidence type="ECO:0000256" key="2">
    <source>
        <dbReference type="ARBA" id="ARBA00022980"/>
    </source>
</evidence>
<keyword evidence="2" id="KW-0689">Ribosomal protein</keyword>
<dbReference type="Pfam" id="PF01084">
    <property type="entry name" value="Ribosomal_S18"/>
    <property type="match status" value="1"/>
</dbReference>
<dbReference type="InterPro" id="IPR001648">
    <property type="entry name" value="Ribosomal_bS18"/>
</dbReference>
<dbReference type="GO" id="GO:0003735">
    <property type="term" value="F:structural constituent of ribosome"/>
    <property type="evidence" value="ECO:0007669"/>
    <property type="project" value="InterPro"/>
</dbReference>
<dbReference type="PANTHER" id="PTHR13479">
    <property type="entry name" value="30S RIBOSOMAL PROTEIN S18"/>
    <property type="match status" value="1"/>
</dbReference>
<protein>
    <submittedName>
        <fullName evidence="4">Uncharacterized protein</fullName>
    </submittedName>
</protein>
<dbReference type="InterPro" id="IPR036870">
    <property type="entry name" value="Ribosomal_bS18_sf"/>
</dbReference>
<evidence type="ECO:0000313" key="4">
    <source>
        <dbReference type="EnsemblMetazoa" id="CLYHEMP026370.1"/>
    </source>
</evidence>
<dbReference type="GO" id="GO:0032543">
    <property type="term" value="P:mitochondrial translation"/>
    <property type="evidence" value="ECO:0007669"/>
    <property type="project" value="TreeGrafter"/>
</dbReference>
<reference evidence="4" key="1">
    <citation type="submission" date="2021-01" db="UniProtKB">
        <authorList>
            <consortium name="EnsemblMetazoa"/>
        </authorList>
    </citation>
    <scope>IDENTIFICATION</scope>
</reference>
<dbReference type="OrthoDB" id="10054543at2759"/>
<organism evidence="4 5">
    <name type="scientific">Clytia hemisphaerica</name>
    <dbReference type="NCBI Taxonomy" id="252671"/>
    <lineage>
        <taxon>Eukaryota</taxon>
        <taxon>Metazoa</taxon>
        <taxon>Cnidaria</taxon>
        <taxon>Hydrozoa</taxon>
        <taxon>Hydroidolina</taxon>
        <taxon>Leptothecata</taxon>
        <taxon>Obeliida</taxon>
        <taxon>Clytiidae</taxon>
        <taxon>Clytia</taxon>
    </lineage>
</organism>
<proteinExistence type="inferred from homology"/>
<evidence type="ECO:0000256" key="1">
    <source>
        <dbReference type="ARBA" id="ARBA00005589"/>
    </source>
</evidence>
<sequence length="109" mass="12340">MALSFVRSLISREAAVFTPILSRMFSMSSVTGIKAAELTKENMPPSLGCPVCSRGITFTKNDVLFLSQFMTPEGYMISRRKTGVCKKQQRRIFKYIHIARREGLLSLFI</sequence>
<keyword evidence="5" id="KW-1185">Reference proteome</keyword>
<dbReference type="AlphaFoldDB" id="A0A7M5XQB1"/>
<dbReference type="Proteomes" id="UP000594262">
    <property type="component" value="Unplaced"/>
</dbReference>
<dbReference type="Gene3D" id="4.10.640.10">
    <property type="entry name" value="Ribosomal protein S18"/>
    <property type="match status" value="1"/>
</dbReference>
<dbReference type="GO" id="GO:0070181">
    <property type="term" value="F:small ribosomal subunit rRNA binding"/>
    <property type="evidence" value="ECO:0007669"/>
    <property type="project" value="TreeGrafter"/>
</dbReference>
<dbReference type="GO" id="GO:0005763">
    <property type="term" value="C:mitochondrial small ribosomal subunit"/>
    <property type="evidence" value="ECO:0007669"/>
    <property type="project" value="TreeGrafter"/>
</dbReference>
<dbReference type="SUPFAM" id="SSF46911">
    <property type="entry name" value="Ribosomal protein S18"/>
    <property type="match status" value="1"/>
</dbReference>